<feature type="compositionally biased region" description="Acidic residues" evidence="1">
    <location>
        <begin position="197"/>
        <end position="219"/>
    </location>
</feature>
<dbReference type="EMBL" id="HBER01046487">
    <property type="protein sequence ID" value="CAD8547999.1"/>
    <property type="molecule type" value="Transcribed_RNA"/>
</dbReference>
<accession>A0A7S0JCV5</accession>
<sequence>MVHVHLHVPTEAFPYYTFVSEGLSARAMPVPPAVIADWGEASRTECARAELVAYVKREDVEAQLRDGCELAHVWHVEMVSQLAHLIHAHDLWVWIGHTLQLPVGNMSKVMLTPLGVCGDRPQPERAFGCLPGVPKVTLFALVPLTHEENEARKQLGAEALFGQVGNTLADPARWPVSFYVDAERACAAAAWVVIDEGGEGDEEEESEEEEEESEEEEPGEEHAVPRAFGGELTLRFSEADLVALDESPHAVNVSIDEGQIDVVVTRLREVALERELAATMLEPENLRLARRKVLLAVNEQLENGPSAPTTVEHFSYSLHVQLATVGGNSERLYCRS</sequence>
<evidence type="ECO:0000313" key="3">
    <source>
        <dbReference type="EMBL" id="CAD8547999.1"/>
    </source>
</evidence>
<proteinExistence type="predicted"/>
<dbReference type="Pfam" id="PF05076">
    <property type="entry name" value="SUFU"/>
    <property type="match status" value="1"/>
</dbReference>
<protein>
    <recommendedName>
        <fullName evidence="2">Suppressor of fused-like domain-containing protein</fullName>
    </recommendedName>
</protein>
<dbReference type="InterPro" id="IPR020941">
    <property type="entry name" value="SUFU-like_domain"/>
</dbReference>
<gene>
    <name evidence="3" type="ORF">CLEP1334_LOCUS23289</name>
</gene>
<dbReference type="AlphaFoldDB" id="A0A7S0JCV5"/>
<feature type="domain" description="Suppressor of fused-like" evidence="2">
    <location>
        <begin position="8"/>
        <end position="162"/>
    </location>
</feature>
<organism evidence="3">
    <name type="scientific">Calcidiscus leptoporus</name>
    <dbReference type="NCBI Taxonomy" id="127549"/>
    <lineage>
        <taxon>Eukaryota</taxon>
        <taxon>Haptista</taxon>
        <taxon>Haptophyta</taxon>
        <taxon>Prymnesiophyceae</taxon>
        <taxon>Coccolithales</taxon>
        <taxon>Calcidiscaceae</taxon>
        <taxon>Calcidiscus</taxon>
    </lineage>
</organism>
<evidence type="ECO:0000256" key="1">
    <source>
        <dbReference type="SAM" id="MobiDB-lite"/>
    </source>
</evidence>
<feature type="region of interest" description="Disordered" evidence="1">
    <location>
        <begin position="197"/>
        <end position="226"/>
    </location>
</feature>
<reference evidence="3" key="1">
    <citation type="submission" date="2021-01" db="EMBL/GenBank/DDBJ databases">
        <authorList>
            <person name="Corre E."/>
            <person name="Pelletier E."/>
            <person name="Niang G."/>
            <person name="Scheremetjew M."/>
            <person name="Finn R."/>
            <person name="Kale V."/>
            <person name="Holt S."/>
            <person name="Cochrane G."/>
            <person name="Meng A."/>
            <person name="Brown T."/>
            <person name="Cohen L."/>
        </authorList>
    </citation>
    <scope>NUCLEOTIDE SEQUENCE</scope>
    <source>
        <strain evidence="3">RCC1130</strain>
    </source>
</reference>
<name>A0A7S0JCV5_9EUKA</name>
<evidence type="ECO:0000259" key="2">
    <source>
        <dbReference type="Pfam" id="PF05076"/>
    </source>
</evidence>